<dbReference type="AlphaFoldDB" id="A0A7L8AJE7"/>
<protein>
    <recommendedName>
        <fullName evidence="3">Lacal_2735 family protein</fullName>
    </recommendedName>
</protein>
<keyword evidence="2" id="KW-1185">Reference proteome</keyword>
<dbReference type="OrthoDB" id="1453925at2"/>
<gene>
    <name evidence="1" type="ORF">H9I45_06710</name>
</gene>
<organism evidence="1 2">
    <name type="scientific">Polaribacter haliotis</name>
    <dbReference type="NCBI Taxonomy" id="1888915"/>
    <lineage>
        <taxon>Bacteria</taxon>
        <taxon>Pseudomonadati</taxon>
        <taxon>Bacteroidota</taxon>
        <taxon>Flavobacteriia</taxon>
        <taxon>Flavobacteriales</taxon>
        <taxon>Flavobacteriaceae</taxon>
    </lineage>
</organism>
<dbReference type="KEGG" id="phal:H9I45_06710"/>
<dbReference type="Proteomes" id="UP000516764">
    <property type="component" value="Chromosome"/>
</dbReference>
<evidence type="ECO:0000313" key="1">
    <source>
        <dbReference type="EMBL" id="QOD62125.1"/>
    </source>
</evidence>
<name>A0A7L8AJE7_9FLAO</name>
<dbReference type="RefSeq" id="WP_088354582.1">
    <property type="nucleotide sequence ID" value="NZ_CP061813.1"/>
</dbReference>
<reference evidence="1 2" key="1">
    <citation type="journal article" date="2016" name="Int. J. Syst. Evol. Microbiol.">
        <title>Polaribacter haliotis sp. nov., isolated from the gut of abalone Haliotis discus hannai.</title>
        <authorList>
            <person name="Kim Y.O."/>
            <person name="Park I.S."/>
            <person name="Park S."/>
            <person name="Nam B.H."/>
            <person name="Park J.M."/>
            <person name="Kim D.G."/>
            <person name="Yoon J.H."/>
        </authorList>
    </citation>
    <scope>NUCLEOTIDE SEQUENCE [LARGE SCALE GENOMIC DNA]</scope>
    <source>
        <strain evidence="1 2">KCTC 52418</strain>
    </source>
</reference>
<dbReference type="EMBL" id="CP061813">
    <property type="protein sequence ID" value="QOD62125.1"/>
    <property type="molecule type" value="Genomic_DNA"/>
</dbReference>
<evidence type="ECO:0008006" key="3">
    <source>
        <dbReference type="Google" id="ProtNLM"/>
    </source>
</evidence>
<proteinExistence type="predicted"/>
<evidence type="ECO:0000313" key="2">
    <source>
        <dbReference type="Proteomes" id="UP000516764"/>
    </source>
</evidence>
<sequence>MSRINQLQTYRKHLEDRYYKLLEKSNDYKYIDEPKSDFAAFKAMKVLDKINRVSYLDREVLYAVS</sequence>
<accession>A0A7L8AJE7</accession>